<accession>A0A9Q0DT01</accession>
<reference evidence="1" key="1">
    <citation type="submission" date="2022-07" db="EMBL/GenBank/DDBJ databases">
        <title>Chromosome-level genome of Muraenolepis orangiensis.</title>
        <authorList>
            <person name="Kim J."/>
        </authorList>
    </citation>
    <scope>NUCLEOTIDE SEQUENCE</scope>
    <source>
        <strain evidence="1">KU_S4_2022</strain>
        <tissue evidence="1">Muscle</tissue>
    </source>
</reference>
<dbReference type="Proteomes" id="UP001148018">
    <property type="component" value="Unassembled WGS sequence"/>
</dbReference>
<dbReference type="PANTHER" id="PTHR41161:SF1">
    <property type="entry name" value="PROTEIN NCBP2AS2"/>
    <property type="match status" value="1"/>
</dbReference>
<gene>
    <name evidence="1" type="ORF">NHX12_004553</name>
</gene>
<dbReference type="PANTHER" id="PTHR41161">
    <property type="entry name" value="PROTEIN NCBP2AS2"/>
    <property type="match status" value="1"/>
</dbReference>
<organism evidence="1 2">
    <name type="scientific">Muraenolepis orangiensis</name>
    <name type="common">Patagonian moray cod</name>
    <dbReference type="NCBI Taxonomy" id="630683"/>
    <lineage>
        <taxon>Eukaryota</taxon>
        <taxon>Metazoa</taxon>
        <taxon>Chordata</taxon>
        <taxon>Craniata</taxon>
        <taxon>Vertebrata</taxon>
        <taxon>Euteleostomi</taxon>
        <taxon>Actinopterygii</taxon>
        <taxon>Neopterygii</taxon>
        <taxon>Teleostei</taxon>
        <taxon>Neoteleostei</taxon>
        <taxon>Acanthomorphata</taxon>
        <taxon>Zeiogadaria</taxon>
        <taxon>Gadariae</taxon>
        <taxon>Gadiformes</taxon>
        <taxon>Muraenolepidoidei</taxon>
        <taxon>Muraenolepididae</taxon>
        <taxon>Muraenolepis</taxon>
    </lineage>
</organism>
<comment type="caution">
    <text evidence="1">The sequence shown here is derived from an EMBL/GenBank/DDBJ whole genome shotgun (WGS) entry which is preliminary data.</text>
</comment>
<dbReference type="AlphaFoldDB" id="A0A9Q0DT01"/>
<sequence>MVVRYLLSFLLDKARAVERLSESRAMRRAAQLTVRAAWKAQQSGRDAAAAALRSNPVRQIRREVSDAAWPRRVGDLGRAAGRLKDSVVKDVTDGVDAASRQIKRKER</sequence>
<keyword evidence="2" id="KW-1185">Reference proteome</keyword>
<protein>
    <submittedName>
        <fullName evidence="1">Uncharacterized protein</fullName>
    </submittedName>
</protein>
<name>A0A9Q0DT01_9TELE</name>
<dbReference type="InterPro" id="IPR042407">
    <property type="entry name" value="NCBP2-AS2"/>
</dbReference>
<dbReference type="OrthoDB" id="5950777at2759"/>
<dbReference type="EMBL" id="JANIIK010000111">
    <property type="protein sequence ID" value="KAJ3595249.1"/>
    <property type="molecule type" value="Genomic_DNA"/>
</dbReference>
<evidence type="ECO:0000313" key="1">
    <source>
        <dbReference type="EMBL" id="KAJ3595249.1"/>
    </source>
</evidence>
<evidence type="ECO:0000313" key="2">
    <source>
        <dbReference type="Proteomes" id="UP001148018"/>
    </source>
</evidence>
<proteinExistence type="predicted"/>